<evidence type="ECO:0000313" key="3">
    <source>
        <dbReference type="Proteomes" id="UP000001651"/>
    </source>
</evidence>
<organism evidence="2 3">
    <name type="scientific">Lacticaseibacillus paracasei (strain ATCC 334 / BCRC 17002 / CCUG 31169 / CIP 107868 / KCTC 3260 / NRRL B-441)</name>
    <name type="common">Lactobacillus paracasei</name>
    <dbReference type="NCBI Taxonomy" id="321967"/>
    <lineage>
        <taxon>Bacteria</taxon>
        <taxon>Bacillati</taxon>
        <taxon>Bacillota</taxon>
        <taxon>Bacilli</taxon>
        <taxon>Lactobacillales</taxon>
        <taxon>Lactobacillaceae</taxon>
        <taxon>Lacticaseibacillus</taxon>
    </lineage>
</organism>
<dbReference type="STRING" id="321967.LSEI_1965"/>
<dbReference type="AlphaFoldDB" id="Q036Z9"/>
<dbReference type="PaxDb" id="321967-LSEI_1965"/>
<protein>
    <submittedName>
        <fullName evidence="2">Uncharacterized protein</fullName>
    </submittedName>
</protein>
<name>Q036Z9_LACP3</name>
<evidence type="ECO:0000313" key="1">
    <source>
        <dbReference type="EMBL" id="ABD83415.1"/>
    </source>
</evidence>
<accession>Q036Z9</accession>
<proteinExistence type="predicted"/>
<reference evidence="2 3" key="2">
    <citation type="journal article" date="2006" name="Proc. Natl. Acad. Sci. U.S.A.">
        <title>Comparative genomics of the lactic acid bacteria.</title>
        <authorList>
            <person name="Makarova K."/>
            <person name="Slesarev A."/>
            <person name="Wolf Y."/>
            <person name="Sorokin A."/>
            <person name="Mirkin B."/>
            <person name="Koonin E."/>
            <person name="Pavlov A."/>
            <person name="Pavlova N."/>
            <person name="Karamychev V."/>
            <person name="Polouchine N."/>
            <person name="Shakhova V."/>
            <person name="Grigoriev I."/>
            <person name="Lou Y."/>
            <person name="Rohksar D."/>
            <person name="Lucas S."/>
            <person name="Huang K."/>
            <person name="Goodstein D.M."/>
            <person name="Hawkins T."/>
            <person name="Plengvidhya V."/>
            <person name="Welker D."/>
            <person name="Hughes J."/>
            <person name="Goh Y."/>
            <person name="Benson A."/>
            <person name="Baldwin K."/>
            <person name="Lee J.H."/>
            <person name="Diaz-Muniz I."/>
            <person name="Dosti B."/>
            <person name="Smeianov V."/>
            <person name="Wechter W."/>
            <person name="Barabote R."/>
            <person name="Lorca G."/>
            <person name="Altermann E."/>
            <person name="Barrangou R."/>
            <person name="Ganesan B."/>
            <person name="Xie Y."/>
            <person name="Rawsthorne H."/>
            <person name="Tamir D."/>
            <person name="Parker C."/>
            <person name="Breidt F."/>
            <person name="Broadbent J."/>
            <person name="Hutkins R."/>
            <person name="O'Sullivan D."/>
            <person name="Steele J."/>
            <person name="Unlu G."/>
            <person name="Saier M."/>
            <person name="Klaenhammer T."/>
            <person name="Richardson P."/>
            <person name="Kozyavkin S."/>
            <person name="Weimer B."/>
            <person name="Mills D."/>
        </authorList>
    </citation>
    <scope>NUCLEOTIDE SEQUENCE [LARGE SCALE GENOMIC DNA]</scope>
    <source>
        <strain evidence="2">ATCC 334</strain>
        <strain evidence="3">ATCC 334 / BCRC 17002 / CCUG 31169 / CIP 107868 / KCTC 3260 / NRRL B-441</strain>
    </source>
</reference>
<dbReference type="Proteomes" id="UP000001651">
    <property type="component" value="Chromosome"/>
</dbReference>
<dbReference type="KEGG" id="lca:LSEI_1965"/>
<gene>
    <name evidence="2" type="ordered locus">LSEI_1965</name>
    <name evidence="1" type="ORF">Lcas061</name>
</gene>
<reference evidence="1" key="1">
    <citation type="journal article" date="2006" name="Appl. Environ. Microbiol.">
        <title>Comparative genomics and transcriptional analysis of prophages identified in the genomes of Lactobacillus gasseri, Lactobacillus salivarius, and Lactobacillus casei.</title>
        <authorList>
            <person name="Ventura M."/>
            <person name="Canchaya C."/>
            <person name="Bernini V."/>
            <person name="Altermann E."/>
            <person name="Barrangou R."/>
            <person name="McGrath S."/>
            <person name="Claesson M.J."/>
            <person name="Li Y."/>
            <person name="Leahy S."/>
            <person name="Walker C.D."/>
            <person name="Zink R."/>
            <person name="Neviani E."/>
            <person name="Steele J."/>
            <person name="Broadbent J."/>
            <person name="Klaenhammer T.R."/>
            <person name="Fitzgerald G.F."/>
            <person name="O'Toole P.W."/>
            <person name="van Sinderen D."/>
        </authorList>
    </citation>
    <scope>NUCLEOTIDE SEQUENCE</scope>
    <source>
        <strain evidence="1">ATCC 334</strain>
    </source>
</reference>
<reference evidence="1" key="3">
    <citation type="submission" date="2006-02" db="EMBL/GenBank/DDBJ databases">
        <authorList>
            <person name="Broadbent J.R."/>
            <person name="Steele J.L."/>
            <person name="Ventura M."/>
        </authorList>
    </citation>
    <scope>NUCLEOTIDE SEQUENCE</scope>
    <source>
        <strain evidence="1">ATCC 334</strain>
    </source>
</reference>
<dbReference type="RefSeq" id="WP_011674684.1">
    <property type="nucleotide sequence ID" value="NC_008526.1"/>
</dbReference>
<keyword evidence="3" id="KW-1185">Reference proteome</keyword>
<sequence length="162" mass="18412">MKLSILGMQTLEYALKTSFENPVRPWYKSNDGLFAPAFFRQGPTGDLIAWTASRKGFPASQRQFTERFSPVIFDWFVHDFYDPDDPSKSLPDDSQTLLKVVKTSLLPSLESAEASLVQTSVGQTYQYPISYLTMSIKYENGLLLEAVELTNDEYELVGFERS</sequence>
<dbReference type="EMBL" id="DQ411856">
    <property type="protein sequence ID" value="ABD83415.1"/>
    <property type="molecule type" value="Genomic_DNA"/>
</dbReference>
<dbReference type="EMBL" id="CP000423">
    <property type="protein sequence ID" value="ABJ70723.1"/>
    <property type="molecule type" value="Genomic_DNA"/>
</dbReference>
<dbReference type="HOGENOM" id="CLU_1633290_0_0_9"/>
<evidence type="ECO:0000313" key="2">
    <source>
        <dbReference type="EMBL" id="ABJ70723.1"/>
    </source>
</evidence>